<evidence type="ECO:0000313" key="3">
    <source>
        <dbReference type="Proteomes" id="UP000244240"/>
    </source>
</evidence>
<feature type="region of interest" description="Disordered" evidence="1">
    <location>
        <begin position="1"/>
        <end position="21"/>
    </location>
</feature>
<evidence type="ECO:0000256" key="1">
    <source>
        <dbReference type="SAM" id="MobiDB-lite"/>
    </source>
</evidence>
<dbReference type="EMBL" id="QBKR01000031">
    <property type="protein sequence ID" value="PTX52206.1"/>
    <property type="molecule type" value="Genomic_DNA"/>
</dbReference>
<reference evidence="2 3" key="1">
    <citation type="submission" date="2018-04" db="EMBL/GenBank/DDBJ databases">
        <title>Genomic Encyclopedia of Archaeal and Bacterial Type Strains, Phase II (KMG-II): from individual species to whole genera.</title>
        <authorList>
            <person name="Goeker M."/>
        </authorList>
    </citation>
    <scope>NUCLEOTIDE SEQUENCE [LARGE SCALE GENOMIC DNA]</scope>
    <source>
        <strain evidence="2 3">DSM 45787</strain>
    </source>
</reference>
<gene>
    <name evidence="2" type="ORF">C8P63_13122</name>
</gene>
<name>A0A2T6B824_9BACL</name>
<organism evidence="2 3">
    <name type="scientific">Melghirimyces profundicolus</name>
    <dbReference type="NCBI Taxonomy" id="1242148"/>
    <lineage>
        <taxon>Bacteria</taxon>
        <taxon>Bacillati</taxon>
        <taxon>Bacillota</taxon>
        <taxon>Bacilli</taxon>
        <taxon>Bacillales</taxon>
        <taxon>Thermoactinomycetaceae</taxon>
        <taxon>Melghirimyces</taxon>
    </lineage>
</organism>
<dbReference type="Proteomes" id="UP000244240">
    <property type="component" value="Unassembled WGS sequence"/>
</dbReference>
<feature type="compositionally biased region" description="Basic and acidic residues" evidence="1">
    <location>
        <begin position="1"/>
        <end position="15"/>
    </location>
</feature>
<proteinExistence type="predicted"/>
<comment type="caution">
    <text evidence="2">The sequence shown here is derived from an EMBL/GenBank/DDBJ whole genome shotgun (WGS) entry which is preliminary data.</text>
</comment>
<evidence type="ECO:0000313" key="2">
    <source>
        <dbReference type="EMBL" id="PTX52206.1"/>
    </source>
</evidence>
<sequence>MYGGEINHRKSERQHLPKAAPAALTEHKSRLGRLRSPVSLCCPAESRHSTLRIILLRAGANAFGCNTEKLLPLNALAG</sequence>
<keyword evidence="3" id="KW-1185">Reference proteome</keyword>
<dbReference type="AlphaFoldDB" id="A0A2T6B824"/>
<protein>
    <submittedName>
        <fullName evidence="2">Uncharacterized protein</fullName>
    </submittedName>
</protein>
<accession>A0A2T6B824</accession>